<evidence type="ECO:0000313" key="5">
    <source>
        <dbReference type="Proteomes" id="UP001141327"/>
    </source>
</evidence>
<feature type="region of interest" description="Disordered" evidence="2">
    <location>
        <begin position="379"/>
        <end position="429"/>
    </location>
</feature>
<dbReference type="EMBL" id="JAPMOS010000003">
    <property type="protein sequence ID" value="KAJ4462301.1"/>
    <property type="molecule type" value="Genomic_DNA"/>
</dbReference>
<evidence type="ECO:0000313" key="4">
    <source>
        <dbReference type="EMBL" id="KAJ4462301.1"/>
    </source>
</evidence>
<feature type="compositionally biased region" description="Low complexity" evidence="2">
    <location>
        <begin position="385"/>
        <end position="402"/>
    </location>
</feature>
<keyword evidence="5" id="KW-1185">Reference proteome</keyword>
<comment type="caution">
    <text evidence="4">The sequence shown here is derived from an EMBL/GenBank/DDBJ whole genome shotgun (WGS) entry which is preliminary data.</text>
</comment>
<feature type="domain" description="F-box" evidence="3">
    <location>
        <begin position="114"/>
        <end position="162"/>
    </location>
</feature>
<dbReference type="InterPro" id="IPR001810">
    <property type="entry name" value="F-box_dom"/>
</dbReference>
<reference evidence="4" key="1">
    <citation type="journal article" date="2022" name="bioRxiv">
        <title>Genomics of Preaxostyla Flagellates Illuminates Evolutionary Transitions and the Path Towards Mitochondrial Loss.</title>
        <authorList>
            <person name="Novak L.V.F."/>
            <person name="Treitli S.C."/>
            <person name="Pyrih J."/>
            <person name="Halakuc P."/>
            <person name="Pipaliya S.V."/>
            <person name="Vacek V."/>
            <person name="Brzon O."/>
            <person name="Soukal P."/>
            <person name="Eme L."/>
            <person name="Dacks J.B."/>
            <person name="Karnkowska A."/>
            <person name="Elias M."/>
            <person name="Hampl V."/>
        </authorList>
    </citation>
    <scope>NUCLEOTIDE SEQUENCE</scope>
    <source>
        <strain evidence="4">RCP-MX</strain>
    </source>
</reference>
<organism evidence="4 5">
    <name type="scientific">Paratrimastix pyriformis</name>
    <dbReference type="NCBI Taxonomy" id="342808"/>
    <lineage>
        <taxon>Eukaryota</taxon>
        <taxon>Metamonada</taxon>
        <taxon>Preaxostyla</taxon>
        <taxon>Paratrimastigidae</taxon>
        <taxon>Paratrimastix</taxon>
    </lineage>
</organism>
<dbReference type="SUPFAM" id="SSF81383">
    <property type="entry name" value="F-box domain"/>
    <property type="match status" value="1"/>
</dbReference>
<evidence type="ECO:0000256" key="2">
    <source>
        <dbReference type="SAM" id="MobiDB-lite"/>
    </source>
</evidence>
<name>A0ABQ8UW17_9EUKA</name>
<dbReference type="CDD" id="cd09917">
    <property type="entry name" value="F-box_SF"/>
    <property type="match status" value="1"/>
</dbReference>
<feature type="region of interest" description="Disordered" evidence="2">
    <location>
        <begin position="74"/>
        <end position="107"/>
    </location>
</feature>
<protein>
    <recommendedName>
        <fullName evidence="3">F-box domain-containing protein</fullName>
    </recommendedName>
</protein>
<dbReference type="PROSITE" id="PS50181">
    <property type="entry name" value="FBOX"/>
    <property type="match status" value="1"/>
</dbReference>
<keyword evidence="1" id="KW-0175">Coiled coil</keyword>
<feature type="compositionally biased region" description="Basic and acidic residues" evidence="2">
    <location>
        <begin position="406"/>
        <end position="418"/>
    </location>
</feature>
<dbReference type="Proteomes" id="UP001141327">
    <property type="component" value="Unassembled WGS sequence"/>
</dbReference>
<sequence>MHLEEAADDRLAALEARMVAAEADLSSANSQIRAHEMEKATLIKRLAIAETQIRELITTIAQVKENAPGLFIAKKKPHKKLRPEPPPPSKPQVIKTSDPPMAQEQSLPYSDPSPFRLMDLPPELLETVLAHCDLSKLVHTVQLVSRALHHIISRSVPLWLALYRGRFLAAPGPEAEPTVEWLRGRIAQAQTMQWGTWQVTHTSSWGLFFINRVQPNGAHFLLLNEPRCPPRIVMETSGSIFCMGPAGYWMGKGTLAGRPSPVGGKGHSSDHPVAEMHQLSASFRWGPFGLHPNGEDLVIRADGHPVGLQMRRNSNGWMDLVRVAPTDPVEVPAKGVKGRVWTANAGMPLSSESYPCLGAPGEDAGTEERAIWEATRTPALPPSVPLALPAPSAPLALPASAPTPDGRADAVHPPAKDAEDAEEEEEVVA</sequence>
<evidence type="ECO:0000256" key="1">
    <source>
        <dbReference type="SAM" id="Coils"/>
    </source>
</evidence>
<gene>
    <name evidence="4" type="ORF">PAPYR_908</name>
</gene>
<feature type="compositionally biased region" description="Acidic residues" evidence="2">
    <location>
        <begin position="419"/>
        <end position="429"/>
    </location>
</feature>
<dbReference type="InterPro" id="IPR036047">
    <property type="entry name" value="F-box-like_dom_sf"/>
</dbReference>
<evidence type="ECO:0000259" key="3">
    <source>
        <dbReference type="PROSITE" id="PS50181"/>
    </source>
</evidence>
<feature type="coiled-coil region" evidence="1">
    <location>
        <begin position="4"/>
        <end position="66"/>
    </location>
</feature>
<accession>A0ABQ8UW17</accession>
<proteinExistence type="predicted"/>